<dbReference type="AlphaFoldDB" id="A0A0C2YP76"/>
<dbReference type="EMBL" id="KN831777">
    <property type="protein sequence ID" value="KIM42847.1"/>
    <property type="molecule type" value="Genomic_DNA"/>
</dbReference>
<keyword evidence="2" id="KW-1133">Transmembrane helix</keyword>
<accession>A0A0C2YP76</accession>
<proteinExistence type="predicted"/>
<keyword evidence="2" id="KW-0812">Transmembrane</keyword>
<evidence type="ECO:0000256" key="2">
    <source>
        <dbReference type="SAM" id="Phobius"/>
    </source>
</evidence>
<dbReference type="HOGENOM" id="CLU_396401_0_0_1"/>
<reference evidence="3 4" key="1">
    <citation type="submission" date="2014-04" db="EMBL/GenBank/DDBJ databases">
        <authorList>
            <consortium name="DOE Joint Genome Institute"/>
            <person name="Kuo A."/>
            <person name="Gay G."/>
            <person name="Dore J."/>
            <person name="Kohler A."/>
            <person name="Nagy L.G."/>
            <person name="Floudas D."/>
            <person name="Copeland A."/>
            <person name="Barry K.W."/>
            <person name="Cichocki N."/>
            <person name="Veneault-Fourrey C."/>
            <person name="LaButti K."/>
            <person name="Lindquist E.A."/>
            <person name="Lipzen A."/>
            <person name="Lundell T."/>
            <person name="Morin E."/>
            <person name="Murat C."/>
            <person name="Sun H."/>
            <person name="Tunlid A."/>
            <person name="Henrissat B."/>
            <person name="Grigoriev I.V."/>
            <person name="Hibbett D.S."/>
            <person name="Martin F."/>
            <person name="Nordberg H.P."/>
            <person name="Cantor M.N."/>
            <person name="Hua S.X."/>
        </authorList>
    </citation>
    <scope>NUCLEOTIDE SEQUENCE [LARGE SCALE GENOMIC DNA]</scope>
    <source>
        <strain evidence="4">h7</strain>
    </source>
</reference>
<feature type="compositionally biased region" description="Gly residues" evidence="1">
    <location>
        <begin position="147"/>
        <end position="157"/>
    </location>
</feature>
<evidence type="ECO:0000313" key="4">
    <source>
        <dbReference type="Proteomes" id="UP000053424"/>
    </source>
</evidence>
<name>A0A0C2YP76_HEBCY</name>
<keyword evidence="4" id="KW-1185">Reference proteome</keyword>
<dbReference type="Proteomes" id="UP000053424">
    <property type="component" value="Unassembled WGS sequence"/>
</dbReference>
<gene>
    <name evidence="3" type="ORF">M413DRAFT_26826</name>
</gene>
<evidence type="ECO:0000256" key="1">
    <source>
        <dbReference type="SAM" id="MobiDB-lite"/>
    </source>
</evidence>
<protein>
    <submittedName>
        <fullName evidence="3">Uncharacterized protein</fullName>
    </submittedName>
</protein>
<reference evidence="4" key="2">
    <citation type="submission" date="2015-01" db="EMBL/GenBank/DDBJ databases">
        <title>Evolutionary Origins and Diversification of the Mycorrhizal Mutualists.</title>
        <authorList>
            <consortium name="DOE Joint Genome Institute"/>
            <consortium name="Mycorrhizal Genomics Consortium"/>
            <person name="Kohler A."/>
            <person name="Kuo A."/>
            <person name="Nagy L.G."/>
            <person name="Floudas D."/>
            <person name="Copeland A."/>
            <person name="Barry K.W."/>
            <person name="Cichocki N."/>
            <person name="Veneault-Fourrey C."/>
            <person name="LaButti K."/>
            <person name="Lindquist E.A."/>
            <person name="Lipzen A."/>
            <person name="Lundell T."/>
            <person name="Morin E."/>
            <person name="Murat C."/>
            <person name="Riley R."/>
            <person name="Ohm R."/>
            <person name="Sun H."/>
            <person name="Tunlid A."/>
            <person name="Henrissat B."/>
            <person name="Grigoriev I.V."/>
            <person name="Hibbett D.S."/>
            <person name="Martin F."/>
        </authorList>
    </citation>
    <scope>NUCLEOTIDE SEQUENCE [LARGE SCALE GENOMIC DNA]</scope>
    <source>
        <strain evidence="4">h7</strain>
    </source>
</reference>
<feature type="region of interest" description="Disordered" evidence="1">
    <location>
        <begin position="262"/>
        <end position="283"/>
    </location>
</feature>
<feature type="region of interest" description="Disordered" evidence="1">
    <location>
        <begin position="129"/>
        <end position="238"/>
    </location>
</feature>
<organism evidence="3 4">
    <name type="scientific">Hebeloma cylindrosporum</name>
    <dbReference type="NCBI Taxonomy" id="76867"/>
    <lineage>
        <taxon>Eukaryota</taxon>
        <taxon>Fungi</taxon>
        <taxon>Dikarya</taxon>
        <taxon>Basidiomycota</taxon>
        <taxon>Agaricomycotina</taxon>
        <taxon>Agaricomycetes</taxon>
        <taxon>Agaricomycetidae</taxon>
        <taxon>Agaricales</taxon>
        <taxon>Agaricineae</taxon>
        <taxon>Hymenogastraceae</taxon>
        <taxon>Hebeloma</taxon>
    </lineage>
</organism>
<sequence length="695" mass="74464">MRLHPQKASRTGYGTAFVGLRNPILHFALATGFLALQPVMDRYGVDNSAAIGNGPFALAGRIKSVMDKVAVPSPTRKVGGVRIPAKVHRSGPSSTTASSRSASSGHAAIISASLVSVVVGAALALEGGNTQGHPSAGEDSSRDGGDHATGGDSGDNGLGEFHLLSSSPISDLAFTVGEESPPPGDNPNDPSEAGNGAGVFSKSSMSYKRDCGGSPPPPPPPSSGTGVDDDNSRPSSSTFGPVTLLVLLSYLLCKRALDYQKKKESETSQAREGTPSSSSSTVNLSSDASLSLFNVTPPLIVDIQRPVDPFEDFFGNESVHFGSFDIAPILEIALSATPPSAPVEFWDADATRRVPVAVYEPMPTSPNVLLSHRNTTCSADDKPAPSPTFIFEIMDALFTFFAVFFGGMVVYLLGYVTCFEFTSDAAPEGMDQVEFSRLRPFYDPQEVHVSFRPAELVFDFPDHFPKPDFFLFAHSISQTFFGTILGFFVPPEPQPELVLLPPDHFVVPPHEVPVAFIEEVDENEVDIVENPLALIVFRRPVVVAEPPVLFEEPADFNEEVDDADIVDDPLALVVFERPLFERPPIVFGDPVLIEDGPVNVDALATFQGPAEVDDADIVGDPFALVVLQRRLFLEDERPIDNAPFHGLNPLAPAFVPAAHKIVNSPQPNLSSIPVFEAIQRARRRPGRFKAVFSAG</sequence>
<feature type="transmembrane region" description="Helical" evidence="2">
    <location>
        <begin position="396"/>
        <end position="416"/>
    </location>
</feature>
<evidence type="ECO:0000313" key="3">
    <source>
        <dbReference type="EMBL" id="KIM42847.1"/>
    </source>
</evidence>
<keyword evidence="2" id="KW-0472">Membrane</keyword>